<dbReference type="InterPro" id="IPR053196">
    <property type="entry name" value="Lipoprotein_YbaY-like"/>
</dbReference>
<dbReference type="InterPro" id="IPR039366">
    <property type="entry name" value="Pilotin"/>
</dbReference>
<gene>
    <name evidence="3" type="ORF">FCS05_19320</name>
    <name evidence="2" type="ORF">HNQ10_004196</name>
</gene>
<dbReference type="RefSeq" id="WP_129120490.1">
    <property type="nucleotide sequence ID" value="NZ_BSUI01000033.1"/>
</dbReference>
<dbReference type="PANTHER" id="PTHR38013">
    <property type="entry name" value="GLYCOPROTEIN/POLYSACCHARIDE METABOLISM"/>
    <property type="match status" value="1"/>
</dbReference>
<evidence type="ECO:0000313" key="3">
    <source>
        <dbReference type="EMBL" id="TLK21168.1"/>
    </source>
</evidence>
<reference evidence="3 4" key="1">
    <citation type="submission" date="2019-04" db="EMBL/GenBank/DDBJ databases">
        <title>Deinococcus metalilatus MA1002 mutant No.5.</title>
        <authorList>
            <person name="Park W."/>
            <person name="Park C."/>
        </authorList>
    </citation>
    <scope>NUCLEOTIDE SEQUENCE [LARGE SCALE GENOMIC DNA]</scope>
    <source>
        <strain evidence="3 4">MA1002-m5</strain>
    </source>
</reference>
<keyword evidence="1" id="KW-0732">Signal</keyword>
<evidence type="ECO:0000256" key="1">
    <source>
        <dbReference type="SAM" id="SignalP"/>
    </source>
</evidence>
<dbReference type="Proteomes" id="UP000536909">
    <property type="component" value="Unassembled WGS sequence"/>
</dbReference>
<feature type="signal peptide" evidence="1">
    <location>
        <begin position="1"/>
        <end position="19"/>
    </location>
</feature>
<reference evidence="2 5" key="2">
    <citation type="submission" date="2020-08" db="EMBL/GenBank/DDBJ databases">
        <title>Genomic Encyclopedia of Type Strains, Phase IV (KMG-IV): sequencing the most valuable type-strain genomes for metagenomic binning, comparative biology and taxonomic classification.</title>
        <authorList>
            <person name="Goeker M."/>
        </authorList>
    </citation>
    <scope>NUCLEOTIDE SEQUENCE [LARGE SCALE GENOMIC DNA]</scope>
    <source>
        <strain evidence="2 5">DSM 105434</strain>
    </source>
</reference>
<sequence length="155" mass="16726">MKRFAALLLAALLATPASAQSITITRTTTSTSTNTSAPMPSLTDVPAGWRVVSGRISAPNEVRLPSGSTVTLNIEDVTRLNAPGTTRLTVSFPSTRLSTPYQFQYNPARMNPRRVYAVTVRVTGPNGRLLYSSNKAQELPRSQNAVLNLKVTPAR</sequence>
<dbReference type="EMBL" id="VBRC01000023">
    <property type="protein sequence ID" value="TLK21168.1"/>
    <property type="molecule type" value="Genomic_DNA"/>
</dbReference>
<dbReference type="Pfam" id="PF09619">
    <property type="entry name" value="YscW"/>
    <property type="match status" value="1"/>
</dbReference>
<name>A0AAJ5F054_9DEIO</name>
<dbReference type="Proteomes" id="UP000308000">
    <property type="component" value="Unassembled WGS sequence"/>
</dbReference>
<protein>
    <submittedName>
        <fullName evidence="2">Lipoprotein</fullName>
    </submittedName>
</protein>
<feature type="chain" id="PRO_5042590727" evidence="1">
    <location>
        <begin position="20"/>
        <end position="155"/>
    </location>
</feature>
<proteinExistence type="predicted"/>
<dbReference type="PANTHER" id="PTHR38013:SF1">
    <property type="entry name" value="GLYCOPROTEIN_POLYSACCHARIDE METABOLISM"/>
    <property type="match status" value="1"/>
</dbReference>
<keyword evidence="2" id="KW-0449">Lipoprotein</keyword>
<keyword evidence="5" id="KW-1185">Reference proteome</keyword>
<evidence type="ECO:0000313" key="4">
    <source>
        <dbReference type="Proteomes" id="UP000308000"/>
    </source>
</evidence>
<organism evidence="3 4">
    <name type="scientific">Deinococcus metallilatus</name>
    <dbReference type="NCBI Taxonomy" id="1211322"/>
    <lineage>
        <taxon>Bacteria</taxon>
        <taxon>Thermotogati</taxon>
        <taxon>Deinococcota</taxon>
        <taxon>Deinococci</taxon>
        <taxon>Deinococcales</taxon>
        <taxon>Deinococcaceae</taxon>
        <taxon>Deinococcus</taxon>
    </lineage>
</organism>
<accession>A0AAJ5F054</accession>
<comment type="caution">
    <text evidence="3">The sequence shown here is derived from an EMBL/GenBank/DDBJ whole genome shotgun (WGS) entry which is preliminary data.</text>
</comment>
<dbReference type="EMBL" id="JACHFV010000022">
    <property type="protein sequence ID" value="MBB5297324.1"/>
    <property type="molecule type" value="Genomic_DNA"/>
</dbReference>
<evidence type="ECO:0000313" key="2">
    <source>
        <dbReference type="EMBL" id="MBB5297324.1"/>
    </source>
</evidence>
<dbReference type="AlphaFoldDB" id="A0AAJ5F054"/>
<evidence type="ECO:0000313" key="5">
    <source>
        <dbReference type="Proteomes" id="UP000536909"/>
    </source>
</evidence>